<evidence type="ECO:0000313" key="2">
    <source>
        <dbReference type="EMBL" id="RGU90045.1"/>
    </source>
</evidence>
<name>A0A395W511_9FIRM</name>
<accession>A0A395W511</accession>
<reference evidence="3 4" key="1">
    <citation type="submission" date="2018-08" db="EMBL/GenBank/DDBJ databases">
        <title>A genome reference for cultivated species of the human gut microbiota.</title>
        <authorList>
            <person name="Zou Y."/>
            <person name="Xue W."/>
            <person name="Luo G."/>
        </authorList>
    </citation>
    <scope>NUCLEOTIDE SEQUENCE [LARGE SCALE GENOMIC DNA]</scope>
    <source>
        <strain evidence="2 3">AF15-20</strain>
        <strain evidence="1 4">AF22-10AC</strain>
    </source>
</reference>
<dbReference type="EMBL" id="QRYQ01000020">
    <property type="protein sequence ID" value="RGU90045.1"/>
    <property type="molecule type" value="Genomic_DNA"/>
</dbReference>
<dbReference type="Proteomes" id="UP000285274">
    <property type="component" value="Unassembled WGS sequence"/>
</dbReference>
<organism evidence="2 3">
    <name type="scientific">Holdemanella biformis</name>
    <dbReference type="NCBI Taxonomy" id="1735"/>
    <lineage>
        <taxon>Bacteria</taxon>
        <taxon>Bacillati</taxon>
        <taxon>Bacillota</taxon>
        <taxon>Erysipelotrichia</taxon>
        <taxon>Erysipelotrichales</taxon>
        <taxon>Erysipelotrichaceae</taxon>
        <taxon>Holdemanella</taxon>
    </lineage>
</organism>
<dbReference type="Proteomes" id="UP000265489">
    <property type="component" value="Unassembled WGS sequence"/>
</dbReference>
<gene>
    <name evidence="2" type="ORF">DWW32_09590</name>
    <name evidence="1" type="ORF">DWX92_00335</name>
</gene>
<dbReference type="EMBL" id="QRVM01000001">
    <property type="protein sequence ID" value="RGS49409.1"/>
    <property type="molecule type" value="Genomic_DNA"/>
</dbReference>
<comment type="caution">
    <text evidence="2">The sequence shown here is derived from an EMBL/GenBank/DDBJ whole genome shotgun (WGS) entry which is preliminary data.</text>
</comment>
<dbReference type="GeneID" id="66580215"/>
<proteinExistence type="predicted"/>
<evidence type="ECO:0000313" key="4">
    <source>
        <dbReference type="Proteomes" id="UP000285274"/>
    </source>
</evidence>
<protein>
    <submittedName>
        <fullName evidence="2">Uncharacterized protein</fullName>
    </submittedName>
</protein>
<dbReference type="AlphaFoldDB" id="A0A395W511"/>
<evidence type="ECO:0000313" key="1">
    <source>
        <dbReference type="EMBL" id="RGS49409.1"/>
    </source>
</evidence>
<sequence>MLDVERLQFLDLYSFELRLDYFEKILEFTSSSYSFYWLEAILNVMIYKDTIEFDEILDEMISLAYEDVVEKGYHLGPLIHQKRTNALENAILSIQKYLPENCSKQEIIICVKQHDEDLKEYKKLLIMQTPYRLLSSFLVDVGGNDPIWNRPKDIIETIKDYNEKYRLPYIIENDRGLKRRVIVQPEWRDFLMTNYRVIMEWVHDEKIKYLEKRKIEESAS</sequence>
<dbReference type="RefSeq" id="WP_118318637.1">
    <property type="nucleotide sequence ID" value="NZ_CATXNH010000017.1"/>
</dbReference>
<evidence type="ECO:0000313" key="3">
    <source>
        <dbReference type="Proteomes" id="UP000265489"/>
    </source>
</evidence>